<evidence type="ECO:0000313" key="1">
    <source>
        <dbReference type="EMBL" id="ANU76717.1"/>
    </source>
</evidence>
<dbReference type="RefSeq" id="WP_065542875.1">
    <property type="nucleotide sequence ID" value="NZ_CP015405.2"/>
</dbReference>
<evidence type="ECO:0000313" key="2">
    <source>
        <dbReference type="Proteomes" id="UP000092574"/>
    </source>
</evidence>
<sequence>MKEISHIHLKNQGNFIVRPGFVYVDCRGCRIYEKGHTMLSTGASATISLKDHGIPEGSCITFYAEVPQGPDREAHQIFVYSEACQNTARYVISGTAADSTLGFISDVC</sequence>
<dbReference type="STRING" id="1796616.A4V09_13660"/>
<protein>
    <submittedName>
        <fullName evidence="1">Uncharacterized protein</fullName>
    </submittedName>
</protein>
<dbReference type="AlphaFoldDB" id="A0A1C7IAM3"/>
<dbReference type="OrthoDB" id="1972184at2"/>
<keyword evidence="2" id="KW-1185">Reference proteome</keyword>
<name>A0A1C7IAM3_9FIRM</name>
<dbReference type="EMBL" id="CP015405">
    <property type="protein sequence ID" value="ANU76717.1"/>
    <property type="molecule type" value="Genomic_DNA"/>
</dbReference>
<proteinExistence type="predicted"/>
<gene>
    <name evidence="1" type="ORF">A4V09_13660</name>
</gene>
<organism evidence="1 2">
    <name type="scientific">Blautia pseudococcoides</name>
    <dbReference type="NCBI Taxonomy" id="1796616"/>
    <lineage>
        <taxon>Bacteria</taxon>
        <taxon>Bacillati</taxon>
        <taxon>Bacillota</taxon>
        <taxon>Clostridia</taxon>
        <taxon>Lachnospirales</taxon>
        <taxon>Lachnospiraceae</taxon>
        <taxon>Blautia</taxon>
    </lineage>
</organism>
<reference evidence="1" key="1">
    <citation type="submission" date="2017-04" db="EMBL/GenBank/DDBJ databases">
        <title>Complete Genome Sequences of Twelve Strains of a Stable Defined Moderately Diverse Mouse Microbiota 2 (sDMDMm2).</title>
        <authorList>
            <person name="Uchimura Y."/>
            <person name="Wyss M."/>
            <person name="Brugiroux S."/>
            <person name="Limenitakis J.P."/>
            <person name="Stecher B."/>
            <person name="McCoy K.D."/>
            <person name="Macpherson A.J."/>
        </authorList>
    </citation>
    <scope>NUCLEOTIDE SEQUENCE</scope>
    <source>
        <strain evidence="1">YL58</strain>
    </source>
</reference>
<accession>A0A1C7IAM3</accession>
<dbReference type="KEGG" id="byl:A4V09_13660"/>
<dbReference type="Proteomes" id="UP000092574">
    <property type="component" value="Chromosome"/>
</dbReference>